<dbReference type="GO" id="GO:0043565">
    <property type="term" value="F:sequence-specific DNA binding"/>
    <property type="evidence" value="ECO:0007669"/>
    <property type="project" value="TreeGrafter"/>
</dbReference>
<feature type="transmembrane region" description="Helical" evidence="8">
    <location>
        <begin position="560"/>
        <end position="579"/>
    </location>
</feature>
<dbReference type="CDD" id="cd00067">
    <property type="entry name" value="GAL4"/>
    <property type="match status" value="1"/>
</dbReference>
<organism evidence="10 11">
    <name type="scientific">Aspergillus indologenus CBS 114.80</name>
    <dbReference type="NCBI Taxonomy" id="1450541"/>
    <lineage>
        <taxon>Eukaryota</taxon>
        <taxon>Fungi</taxon>
        <taxon>Dikarya</taxon>
        <taxon>Ascomycota</taxon>
        <taxon>Pezizomycotina</taxon>
        <taxon>Eurotiomycetes</taxon>
        <taxon>Eurotiomycetidae</taxon>
        <taxon>Eurotiales</taxon>
        <taxon>Aspergillaceae</taxon>
        <taxon>Aspergillus</taxon>
        <taxon>Aspergillus subgen. Circumdati</taxon>
    </lineage>
</organism>
<keyword evidence="6" id="KW-0539">Nucleus</keyword>
<accession>A0A2V5IJM8</accession>
<dbReference type="CDD" id="cd12148">
    <property type="entry name" value="fungal_TF_MHR"/>
    <property type="match status" value="1"/>
</dbReference>
<evidence type="ECO:0000313" key="11">
    <source>
        <dbReference type="Proteomes" id="UP000248817"/>
    </source>
</evidence>
<protein>
    <submittedName>
        <fullName evidence="10">Zn(II)2Cys6 transcription factor</fullName>
    </submittedName>
</protein>
<evidence type="ECO:0000313" key="10">
    <source>
        <dbReference type="EMBL" id="PYI35502.1"/>
    </source>
</evidence>
<dbReference type="AlphaFoldDB" id="A0A2V5IJM8"/>
<dbReference type="PANTHER" id="PTHR47540">
    <property type="entry name" value="THIAMINE REPRESSIBLE GENES REGULATORY PROTEIN THI5"/>
    <property type="match status" value="1"/>
</dbReference>
<evidence type="ECO:0000256" key="1">
    <source>
        <dbReference type="ARBA" id="ARBA00004123"/>
    </source>
</evidence>
<dbReference type="PROSITE" id="PS50048">
    <property type="entry name" value="ZN2_CY6_FUNGAL_2"/>
    <property type="match status" value="1"/>
</dbReference>
<dbReference type="SMART" id="SM00906">
    <property type="entry name" value="Fungal_trans"/>
    <property type="match status" value="1"/>
</dbReference>
<keyword evidence="2" id="KW-0479">Metal-binding</keyword>
<dbReference type="GO" id="GO:0005634">
    <property type="term" value="C:nucleus"/>
    <property type="evidence" value="ECO:0007669"/>
    <property type="project" value="UniProtKB-SubCell"/>
</dbReference>
<dbReference type="InterPro" id="IPR001138">
    <property type="entry name" value="Zn2Cys6_DnaBD"/>
</dbReference>
<keyword evidence="5" id="KW-0804">Transcription</keyword>
<keyword evidence="8" id="KW-1133">Transmembrane helix</keyword>
<keyword evidence="3" id="KW-0805">Transcription regulation</keyword>
<evidence type="ECO:0000256" key="3">
    <source>
        <dbReference type="ARBA" id="ARBA00023015"/>
    </source>
</evidence>
<dbReference type="GO" id="GO:0000981">
    <property type="term" value="F:DNA-binding transcription factor activity, RNA polymerase II-specific"/>
    <property type="evidence" value="ECO:0007669"/>
    <property type="project" value="InterPro"/>
</dbReference>
<evidence type="ECO:0000256" key="5">
    <source>
        <dbReference type="ARBA" id="ARBA00023163"/>
    </source>
</evidence>
<evidence type="ECO:0000256" key="4">
    <source>
        <dbReference type="ARBA" id="ARBA00023125"/>
    </source>
</evidence>
<dbReference type="EMBL" id="KZ825469">
    <property type="protein sequence ID" value="PYI35502.1"/>
    <property type="molecule type" value="Genomic_DNA"/>
</dbReference>
<name>A0A2V5IJM8_9EURO</name>
<feature type="region of interest" description="Disordered" evidence="7">
    <location>
        <begin position="679"/>
        <end position="706"/>
    </location>
</feature>
<dbReference type="Pfam" id="PF04082">
    <property type="entry name" value="Fungal_trans"/>
    <property type="match status" value="1"/>
</dbReference>
<evidence type="ECO:0000256" key="7">
    <source>
        <dbReference type="SAM" id="MobiDB-lite"/>
    </source>
</evidence>
<sequence>MRSDDSNEHIRKARKVTRACDACKAKKKACTGNIPCGPCTRKHLTCTYQTAYNRGVALSPPPSASNYDRQPPTPDPRRRYIDGNAFSPYPRNRQTPTGGFRYTAVETSHSPPLSQASESARPIQESLVEVEGDGSSPEVTGQYWGPISAHSFLDRAVQDLHPATHLSPSQQHDHDKHSRISIFSYGDRVVPLSSANRFTWPDKTIAVDLVRRYFDFAAPTYRVLHQPTVERLVHRIYESQTPHDQCCSSPVDTSLEAASQAILLLLFSTATMFRVDMDGRMRDADEHGWQKSEMYYAQADHLLSRETGAPSMASVQARFLMVLYLLSSSRPHKAWFTFGTMVQLMMALGLHNGRTRRGHDGHNLVQKECQRRLVWCSYTLDKYLSVMLGRPRLWQDEDIDEDLPTRVNDSDLMPQENRLIKRDCLMDAPVFHVLLARILTRAVKESYVQTGISSQEQIATICTLYEQVQAWQAGLPPFLSGVIHPSSLVPVFRRQLTVLRLARYHAVMFITRPLLLRNYGQMWPECETTYQELLCTCLTAACDAIELILGSVHDDELYTAFWYSQYIAFNALSIIYIYLIQLRQGRIFRVRPSFLPRPEGSLDTELDEATLYKLSTLAQDHLANATARNAPSWKYSVILQGLRQELTRLGLPNTDAPHPQDATETNGSAVAGMVLAQPHSKTSHAGQPTRGEASASMTGNEERDNIPGATFQPALEQGHYMDSIGLDPRIESLLDYFALDKDLMLDFWPQLDSLPIQFNSIHVL</sequence>
<keyword evidence="11" id="KW-1185">Reference proteome</keyword>
<dbReference type="Pfam" id="PF00172">
    <property type="entry name" value="Zn_clus"/>
    <property type="match status" value="1"/>
</dbReference>
<dbReference type="InterPro" id="IPR051711">
    <property type="entry name" value="Stress_Response_Reg"/>
</dbReference>
<dbReference type="InterPro" id="IPR036864">
    <property type="entry name" value="Zn2-C6_fun-type_DNA-bd_sf"/>
</dbReference>
<dbReference type="SUPFAM" id="SSF57701">
    <property type="entry name" value="Zn2/Cys6 DNA-binding domain"/>
    <property type="match status" value="1"/>
</dbReference>
<dbReference type="Gene3D" id="4.10.240.10">
    <property type="entry name" value="Zn(2)-C6 fungal-type DNA-binding domain"/>
    <property type="match status" value="1"/>
</dbReference>
<reference evidence="10 11" key="1">
    <citation type="submission" date="2018-02" db="EMBL/GenBank/DDBJ databases">
        <title>The genomes of Aspergillus section Nigri reveals drivers in fungal speciation.</title>
        <authorList>
            <consortium name="DOE Joint Genome Institute"/>
            <person name="Vesth T.C."/>
            <person name="Nybo J."/>
            <person name="Theobald S."/>
            <person name="Brandl J."/>
            <person name="Frisvad J.C."/>
            <person name="Nielsen K.F."/>
            <person name="Lyhne E.K."/>
            <person name="Kogle M.E."/>
            <person name="Kuo A."/>
            <person name="Riley R."/>
            <person name="Clum A."/>
            <person name="Nolan M."/>
            <person name="Lipzen A."/>
            <person name="Salamov A."/>
            <person name="Henrissat B."/>
            <person name="Wiebenga A."/>
            <person name="De vries R.P."/>
            <person name="Grigoriev I.V."/>
            <person name="Mortensen U.H."/>
            <person name="Andersen M.R."/>
            <person name="Baker S.E."/>
        </authorList>
    </citation>
    <scope>NUCLEOTIDE SEQUENCE [LARGE SCALE GENOMIC DNA]</scope>
    <source>
        <strain evidence="10 11">CBS 114.80</strain>
    </source>
</reference>
<evidence type="ECO:0000256" key="8">
    <source>
        <dbReference type="SAM" id="Phobius"/>
    </source>
</evidence>
<evidence type="ECO:0000256" key="2">
    <source>
        <dbReference type="ARBA" id="ARBA00022723"/>
    </source>
</evidence>
<dbReference type="GO" id="GO:0008270">
    <property type="term" value="F:zinc ion binding"/>
    <property type="evidence" value="ECO:0007669"/>
    <property type="project" value="InterPro"/>
</dbReference>
<evidence type="ECO:0000259" key="9">
    <source>
        <dbReference type="PROSITE" id="PS50048"/>
    </source>
</evidence>
<dbReference type="GO" id="GO:0045944">
    <property type="term" value="P:positive regulation of transcription by RNA polymerase II"/>
    <property type="evidence" value="ECO:0007669"/>
    <property type="project" value="TreeGrafter"/>
</dbReference>
<dbReference type="Proteomes" id="UP000248817">
    <property type="component" value="Unassembled WGS sequence"/>
</dbReference>
<evidence type="ECO:0000256" key="6">
    <source>
        <dbReference type="ARBA" id="ARBA00023242"/>
    </source>
</evidence>
<feature type="domain" description="Zn(2)-C6 fungal-type" evidence="9">
    <location>
        <begin position="19"/>
        <end position="48"/>
    </location>
</feature>
<dbReference type="SMART" id="SM00066">
    <property type="entry name" value="GAL4"/>
    <property type="match status" value="1"/>
</dbReference>
<proteinExistence type="predicted"/>
<dbReference type="GO" id="GO:0006351">
    <property type="term" value="P:DNA-templated transcription"/>
    <property type="evidence" value="ECO:0007669"/>
    <property type="project" value="InterPro"/>
</dbReference>
<dbReference type="PROSITE" id="PS00463">
    <property type="entry name" value="ZN2_CY6_FUNGAL_1"/>
    <property type="match status" value="1"/>
</dbReference>
<feature type="region of interest" description="Disordered" evidence="7">
    <location>
        <begin position="55"/>
        <end position="99"/>
    </location>
</feature>
<dbReference type="InterPro" id="IPR007219">
    <property type="entry name" value="XnlR_reg_dom"/>
</dbReference>
<keyword evidence="4" id="KW-0238">DNA-binding</keyword>
<comment type="subcellular location">
    <subcellularLocation>
        <location evidence="1">Nucleus</location>
    </subcellularLocation>
</comment>
<gene>
    <name evidence="10" type="ORF">BP00DRAFT_484011</name>
</gene>
<dbReference type="PANTHER" id="PTHR47540:SF3">
    <property type="entry name" value="ZN(II)2CYS6 TRANSCRIPTION FACTOR (EUROFUNG)"/>
    <property type="match status" value="1"/>
</dbReference>
<keyword evidence="8" id="KW-0812">Transmembrane</keyword>
<keyword evidence="8" id="KW-0472">Membrane</keyword>